<accession>A0A3B1D8L1</accession>
<proteinExistence type="inferred from homology"/>
<protein>
    <recommendedName>
        <fullName evidence="8">RNA polymerase factor sigma-70</fullName>
    </recommendedName>
</protein>
<dbReference type="InterPro" id="IPR014326">
    <property type="entry name" value="RNA_pol_sigma-70_Plancto"/>
</dbReference>
<dbReference type="Pfam" id="PF08281">
    <property type="entry name" value="Sigma70_r4_2"/>
    <property type="match status" value="1"/>
</dbReference>
<dbReference type="AlphaFoldDB" id="A0A3B1D8L1"/>
<dbReference type="Gene3D" id="1.10.1740.10">
    <property type="match status" value="1"/>
</dbReference>
<dbReference type="CDD" id="cd06171">
    <property type="entry name" value="Sigma70_r4"/>
    <property type="match status" value="1"/>
</dbReference>
<evidence type="ECO:0000313" key="7">
    <source>
        <dbReference type="EMBL" id="VAX39176.1"/>
    </source>
</evidence>
<dbReference type="InterPro" id="IPR013249">
    <property type="entry name" value="RNA_pol_sigma70_r4_t2"/>
</dbReference>
<dbReference type="NCBIfam" id="TIGR02937">
    <property type="entry name" value="sigma70-ECF"/>
    <property type="match status" value="1"/>
</dbReference>
<evidence type="ECO:0000259" key="6">
    <source>
        <dbReference type="Pfam" id="PF08281"/>
    </source>
</evidence>
<feature type="domain" description="RNA polymerase sigma-70 region 2" evidence="5">
    <location>
        <begin position="28"/>
        <end position="96"/>
    </location>
</feature>
<dbReference type="InterPro" id="IPR014284">
    <property type="entry name" value="RNA_pol_sigma-70_dom"/>
</dbReference>
<evidence type="ECO:0000256" key="4">
    <source>
        <dbReference type="ARBA" id="ARBA00023163"/>
    </source>
</evidence>
<dbReference type="InterPro" id="IPR039425">
    <property type="entry name" value="RNA_pol_sigma-70-like"/>
</dbReference>
<dbReference type="PANTHER" id="PTHR43133">
    <property type="entry name" value="RNA POLYMERASE ECF-TYPE SIGMA FACTO"/>
    <property type="match status" value="1"/>
</dbReference>
<feature type="domain" description="RNA polymerase sigma factor 70 region 4 type 2" evidence="6">
    <location>
        <begin position="143"/>
        <end position="195"/>
    </location>
</feature>
<evidence type="ECO:0000259" key="5">
    <source>
        <dbReference type="Pfam" id="PF04542"/>
    </source>
</evidence>
<keyword evidence="3" id="KW-0731">Sigma factor</keyword>
<dbReference type="SUPFAM" id="SSF88659">
    <property type="entry name" value="Sigma3 and sigma4 domains of RNA polymerase sigma factors"/>
    <property type="match status" value="1"/>
</dbReference>
<organism evidence="7">
    <name type="scientific">hydrothermal vent metagenome</name>
    <dbReference type="NCBI Taxonomy" id="652676"/>
    <lineage>
        <taxon>unclassified sequences</taxon>
        <taxon>metagenomes</taxon>
        <taxon>ecological metagenomes</taxon>
    </lineage>
</organism>
<evidence type="ECO:0000256" key="1">
    <source>
        <dbReference type="ARBA" id="ARBA00010641"/>
    </source>
</evidence>
<dbReference type="NCBIfam" id="TIGR02984">
    <property type="entry name" value="Sig-70_plancto1"/>
    <property type="match status" value="1"/>
</dbReference>
<dbReference type="Pfam" id="PF04542">
    <property type="entry name" value="Sigma70_r2"/>
    <property type="match status" value="1"/>
</dbReference>
<dbReference type="InterPro" id="IPR013325">
    <property type="entry name" value="RNA_pol_sigma_r2"/>
</dbReference>
<dbReference type="Gene3D" id="1.10.10.10">
    <property type="entry name" value="Winged helix-like DNA-binding domain superfamily/Winged helix DNA-binding domain"/>
    <property type="match status" value="1"/>
</dbReference>
<dbReference type="InterPro" id="IPR007627">
    <property type="entry name" value="RNA_pol_sigma70_r2"/>
</dbReference>
<reference evidence="7" key="1">
    <citation type="submission" date="2018-06" db="EMBL/GenBank/DDBJ databases">
        <authorList>
            <person name="Zhirakovskaya E."/>
        </authorList>
    </citation>
    <scope>NUCLEOTIDE SEQUENCE</scope>
</reference>
<keyword evidence="2" id="KW-0805">Transcription regulation</keyword>
<dbReference type="GO" id="GO:0003677">
    <property type="term" value="F:DNA binding"/>
    <property type="evidence" value="ECO:0007669"/>
    <property type="project" value="InterPro"/>
</dbReference>
<dbReference type="InterPro" id="IPR036388">
    <property type="entry name" value="WH-like_DNA-bd_sf"/>
</dbReference>
<dbReference type="GO" id="GO:0016987">
    <property type="term" value="F:sigma factor activity"/>
    <property type="evidence" value="ECO:0007669"/>
    <property type="project" value="UniProtKB-KW"/>
</dbReference>
<sequence length="206" mass="23958">MWPPTEKTLLLLNNAQQGDNDAVNLLLERHRDALRRMVDMRIDKAIARRIDASDIVQDVLIEANRRLKNYDGSIPFHLWLRQLAKDRLIDMHRKHRVAQKRSVDREASLSRMYADQSSIQLAEQLKDMELTPAAATIRKELEERFLVAIDQLKEEDREIILMRHYEQLGNQEVAQTLDISPQAASMKLLRALQKLRTILGEHPSLP</sequence>
<name>A0A3B1D8L1_9ZZZZ</name>
<evidence type="ECO:0000256" key="2">
    <source>
        <dbReference type="ARBA" id="ARBA00023015"/>
    </source>
</evidence>
<evidence type="ECO:0000256" key="3">
    <source>
        <dbReference type="ARBA" id="ARBA00023082"/>
    </source>
</evidence>
<dbReference type="GO" id="GO:0006352">
    <property type="term" value="P:DNA-templated transcription initiation"/>
    <property type="evidence" value="ECO:0007669"/>
    <property type="project" value="InterPro"/>
</dbReference>
<dbReference type="PANTHER" id="PTHR43133:SF46">
    <property type="entry name" value="RNA POLYMERASE SIGMA-70 FACTOR ECF SUBFAMILY"/>
    <property type="match status" value="1"/>
</dbReference>
<gene>
    <name evidence="7" type="ORF">MNBD_PLANCTO02-2986</name>
</gene>
<comment type="similarity">
    <text evidence="1">Belongs to the sigma-70 factor family. ECF subfamily.</text>
</comment>
<keyword evidence="4" id="KW-0804">Transcription</keyword>
<dbReference type="SUPFAM" id="SSF88946">
    <property type="entry name" value="Sigma2 domain of RNA polymerase sigma factors"/>
    <property type="match status" value="1"/>
</dbReference>
<dbReference type="InterPro" id="IPR013324">
    <property type="entry name" value="RNA_pol_sigma_r3/r4-like"/>
</dbReference>
<dbReference type="EMBL" id="UOGL01000309">
    <property type="protein sequence ID" value="VAX39176.1"/>
    <property type="molecule type" value="Genomic_DNA"/>
</dbReference>
<evidence type="ECO:0008006" key="8">
    <source>
        <dbReference type="Google" id="ProtNLM"/>
    </source>
</evidence>